<sequence length="86" mass="9550">MSSRELEDRYDREEAEAIAAALGLTPDELDEIEYSIHDIANDVGLVFDYGVEIKEGAPQYILDKLARLPRYGNLISVGLVPGIRAE</sequence>
<keyword evidence="2" id="KW-1185">Reference proteome</keyword>
<evidence type="ECO:0000313" key="2">
    <source>
        <dbReference type="Proteomes" id="UP001432046"/>
    </source>
</evidence>
<reference evidence="1" key="2">
    <citation type="submission" date="2024-03" db="EMBL/GenBank/DDBJ databases">
        <authorList>
            <person name="Bromfield E.S.P."/>
            <person name="Cloutier S."/>
        </authorList>
    </citation>
    <scope>NUCLEOTIDE SEQUENCE</scope>
    <source>
        <strain evidence="1">5S5</strain>
    </source>
</reference>
<gene>
    <name evidence="1" type="ORF">WDK88_40700</name>
</gene>
<dbReference type="Proteomes" id="UP001432046">
    <property type="component" value="Chromosome"/>
</dbReference>
<dbReference type="EMBL" id="CP147711">
    <property type="protein sequence ID" value="WXC79418.1"/>
    <property type="molecule type" value="Genomic_DNA"/>
</dbReference>
<evidence type="ECO:0000313" key="1">
    <source>
        <dbReference type="EMBL" id="WXC79418.1"/>
    </source>
</evidence>
<reference evidence="1" key="1">
    <citation type="journal article" date="2021" name="Int. J. Syst. Evol. Microbiol.">
        <title>Bradyrhizobium septentrionale sp. nov. (sv. septentrionale) and Bradyrhizobium quebecense sp. nov. (sv. septentrionale) associated with legumes native to Canada possess rearranged symbiosis genes and numerous insertion sequences.</title>
        <authorList>
            <person name="Bromfield E.S.P."/>
            <person name="Cloutier S."/>
        </authorList>
    </citation>
    <scope>NUCLEOTIDE SEQUENCE</scope>
    <source>
        <strain evidence="1">5S5</strain>
    </source>
</reference>
<dbReference type="RefSeq" id="WP_338833865.1">
    <property type="nucleotide sequence ID" value="NZ_CP147711.1"/>
</dbReference>
<name>A0ABZ2NX93_9BRAD</name>
<accession>A0ABZ2NX93</accession>
<organism evidence="1 2">
    <name type="scientific">Bradyrhizobium septentrionale</name>
    <dbReference type="NCBI Taxonomy" id="1404411"/>
    <lineage>
        <taxon>Bacteria</taxon>
        <taxon>Pseudomonadati</taxon>
        <taxon>Pseudomonadota</taxon>
        <taxon>Alphaproteobacteria</taxon>
        <taxon>Hyphomicrobiales</taxon>
        <taxon>Nitrobacteraceae</taxon>
        <taxon>Bradyrhizobium</taxon>
    </lineage>
</organism>
<proteinExistence type="predicted"/>
<protein>
    <submittedName>
        <fullName evidence="1">Uncharacterized protein</fullName>
    </submittedName>
</protein>